<proteinExistence type="predicted"/>
<gene>
    <name evidence="1" type="ORF">CIT292_09385</name>
</gene>
<dbReference type="EMBL" id="ABWL02000016">
    <property type="protein sequence ID" value="EFE07498.1"/>
    <property type="molecule type" value="Genomic_DNA"/>
</dbReference>
<name>D4BF19_9ENTR</name>
<dbReference type="Proteomes" id="UP000003880">
    <property type="component" value="Unassembled WGS sequence"/>
</dbReference>
<protein>
    <submittedName>
        <fullName evidence="1">Uncharacterized protein</fullName>
    </submittedName>
</protein>
<reference evidence="1 2" key="1">
    <citation type="submission" date="2010-02" db="EMBL/GenBank/DDBJ databases">
        <authorList>
            <person name="Weinstock G."/>
            <person name="Sodergren E."/>
            <person name="Clifton S."/>
            <person name="Fulton L."/>
            <person name="Fulton B."/>
            <person name="Courtney L."/>
            <person name="Fronick C."/>
            <person name="Harrison M."/>
            <person name="Strong C."/>
            <person name="Farmer C."/>
            <person name="Delahaunty K."/>
            <person name="Markovic C."/>
            <person name="Hall O."/>
            <person name="Minx P."/>
            <person name="Tomlinson C."/>
            <person name="Mitreva M."/>
            <person name="Nelson J."/>
            <person name="Hou S."/>
            <person name="Wollam A."/>
            <person name="Pepin K.H."/>
            <person name="Johnson M."/>
            <person name="Bhonagiri V."/>
            <person name="Zhang X."/>
            <person name="Suruliraj S."/>
            <person name="Warren W."/>
            <person name="Chinwalla A."/>
            <person name="Mardis E.R."/>
            <person name="Wilson R.K."/>
        </authorList>
    </citation>
    <scope>NUCLEOTIDE SEQUENCE [LARGE SCALE GENOMIC DNA]</scope>
    <source>
        <strain evidence="1 2">ATCC 29220</strain>
    </source>
</reference>
<accession>D4BF19</accession>
<evidence type="ECO:0000313" key="2">
    <source>
        <dbReference type="Proteomes" id="UP000003880"/>
    </source>
</evidence>
<sequence length="44" mass="5378">MRWFCYLYVNFDQMVHFFLPQFLFSYSLPSASVFQRKLADLFAC</sequence>
<comment type="caution">
    <text evidence="1">The sequence shown here is derived from an EMBL/GenBank/DDBJ whole genome shotgun (WGS) entry which is preliminary data.</text>
</comment>
<dbReference type="HOGENOM" id="CLU_3214209_0_0_6"/>
<dbReference type="AlphaFoldDB" id="D4BF19"/>
<evidence type="ECO:0000313" key="1">
    <source>
        <dbReference type="EMBL" id="EFE07498.1"/>
    </source>
</evidence>
<organism evidence="1 2">
    <name type="scientific">Citrobacter youngae ATCC 29220</name>
    <dbReference type="NCBI Taxonomy" id="500640"/>
    <lineage>
        <taxon>Bacteria</taxon>
        <taxon>Pseudomonadati</taxon>
        <taxon>Pseudomonadota</taxon>
        <taxon>Gammaproteobacteria</taxon>
        <taxon>Enterobacterales</taxon>
        <taxon>Enterobacteriaceae</taxon>
        <taxon>Citrobacter</taxon>
        <taxon>Citrobacter freundii complex</taxon>
    </lineage>
</organism>